<accession>A0A7X9DLL4</accession>
<feature type="non-terminal residue" evidence="1">
    <location>
        <position position="124"/>
    </location>
</feature>
<dbReference type="AlphaFoldDB" id="A0A7X9DLL4"/>
<protein>
    <submittedName>
        <fullName evidence="1">Uncharacterized protein</fullName>
    </submittedName>
</protein>
<comment type="caution">
    <text evidence="1">The sequence shown here is derived from an EMBL/GenBank/DDBJ whole genome shotgun (WGS) entry which is preliminary data.</text>
</comment>
<evidence type="ECO:0000313" key="1">
    <source>
        <dbReference type="EMBL" id="NMB70465.1"/>
    </source>
</evidence>
<evidence type="ECO:0000313" key="2">
    <source>
        <dbReference type="Proteomes" id="UP000526033"/>
    </source>
</evidence>
<gene>
    <name evidence="1" type="ORF">GYA27_04730</name>
</gene>
<dbReference type="EMBL" id="JAAZNL010000061">
    <property type="protein sequence ID" value="NMB70465.1"/>
    <property type="molecule type" value="Genomic_DNA"/>
</dbReference>
<name>A0A7X9DLL4_UNCKA</name>
<sequence length="124" mass="14593">MEEAGVVDLSDTVIRDIIDLTPYETPVAIRTLKISGMRLPGRIYLDWHANRLPSMILSQKQASEREIPEQFRIMKQNFNATGRYSYEDRAYVLFRRYEALADRNERVAKNSWSALREYPVYAFK</sequence>
<proteinExistence type="predicted"/>
<dbReference type="Proteomes" id="UP000526033">
    <property type="component" value="Unassembled WGS sequence"/>
</dbReference>
<organism evidence="1 2">
    <name type="scientific">candidate division WWE3 bacterium</name>
    <dbReference type="NCBI Taxonomy" id="2053526"/>
    <lineage>
        <taxon>Bacteria</taxon>
        <taxon>Katanobacteria</taxon>
    </lineage>
</organism>
<reference evidence="1 2" key="1">
    <citation type="journal article" date="2020" name="Biotechnol. Biofuels">
        <title>New insights from the biogas microbiome by comprehensive genome-resolved metagenomics of nearly 1600 species originating from multiple anaerobic digesters.</title>
        <authorList>
            <person name="Campanaro S."/>
            <person name="Treu L."/>
            <person name="Rodriguez-R L.M."/>
            <person name="Kovalovszki A."/>
            <person name="Ziels R.M."/>
            <person name="Maus I."/>
            <person name="Zhu X."/>
            <person name="Kougias P.G."/>
            <person name="Basile A."/>
            <person name="Luo G."/>
            <person name="Schluter A."/>
            <person name="Konstantinidis K.T."/>
            <person name="Angelidaki I."/>
        </authorList>
    </citation>
    <scope>NUCLEOTIDE SEQUENCE [LARGE SCALE GENOMIC DNA]</scope>
    <source>
        <strain evidence="1">AS27yjCOA_165</strain>
    </source>
</reference>